<feature type="signal peptide" evidence="1">
    <location>
        <begin position="1"/>
        <end position="29"/>
    </location>
</feature>
<keyword evidence="3" id="KW-1185">Reference proteome</keyword>
<evidence type="ECO:0008006" key="4">
    <source>
        <dbReference type="Google" id="ProtNLM"/>
    </source>
</evidence>
<sequence length="235" mass="25674">MAASRGWAVSTLALWALLLIIFSVHSSTAAKSHRAACATCRRLTSDLAAHMLKTADSNFGGGNSAWEARSLGSWAKSETRFEEVLEHACSSGDYKCHTMLEKHEDFLGDWWRERNASKDAQADKMLERLLCIDELKVRYPMSNEILHTYSLGLLAKNSPASKFNGHALPCLACHDHALPGLGLPRFAETPPDTTNVLHATPTAIPNTAAVGPRLLIAKRVPKTLGVLKKIKHVSP</sequence>
<dbReference type="AlphaFoldDB" id="A9UR88"/>
<evidence type="ECO:0000313" key="3">
    <source>
        <dbReference type="Proteomes" id="UP000001357"/>
    </source>
</evidence>
<dbReference type="eggNOG" id="KOG4260">
    <property type="taxonomic scope" value="Eukaryota"/>
</dbReference>
<accession>A9UR88</accession>
<protein>
    <recommendedName>
        <fullName evidence="4">Cytochrome c domain-containing protein</fullName>
    </recommendedName>
</protein>
<dbReference type="EMBL" id="CH991544">
    <property type="protein sequence ID" value="EDQ91882.1"/>
    <property type="molecule type" value="Genomic_DNA"/>
</dbReference>
<feature type="chain" id="PRO_5002742332" description="Cytochrome c domain-containing protein" evidence="1">
    <location>
        <begin position="30"/>
        <end position="235"/>
    </location>
</feature>
<name>A9UR88_MONBE</name>
<gene>
    <name evidence="2" type="ORF">MONBRDRAFT_23120</name>
</gene>
<dbReference type="Proteomes" id="UP000001357">
    <property type="component" value="Unassembled WGS sequence"/>
</dbReference>
<organism evidence="2 3">
    <name type="scientific">Monosiga brevicollis</name>
    <name type="common">Choanoflagellate</name>
    <dbReference type="NCBI Taxonomy" id="81824"/>
    <lineage>
        <taxon>Eukaryota</taxon>
        <taxon>Choanoflagellata</taxon>
        <taxon>Craspedida</taxon>
        <taxon>Salpingoecidae</taxon>
        <taxon>Monosiga</taxon>
    </lineage>
</organism>
<reference evidence="2 3" key="1">
    <citation type="journal article" date="2008" name="Nature">
        <title>The genome of the choanoflagellate Monosiga brevicollis and the origin of metazoans.</title>
        <authorList>
            <consortium name="JGI Sequencing"/>
            <person name="King N."/>
            <person name="Westbrook M.J."/>
            <person name="Young S.L."/>
            <person name="Kuo A."/>
            <person name="Abedin M."/>
            <person name="Chapman J."/>
            <person name="Fairclough S."/>
            <person name="Hellsten U."/>
            <person name="Isogai Y."/>
            <person name="Letunic I."/>
            <person name="Marr M."/>
            <person name="Pincus D."/>
            <person name="Putnam N."/>
            <person name="Rokas A."/>
            <person name="Wright K.J."/>
            <person name="Zuzow R."/>
            <person name="Dirks W."/>
            <person name="Good M."/>
            <person name="Goodstein D."/>
            <person name="Lemons D."/>
            <person name="Li W."/>
            <person name="Lyons J.B."/>
            <person name="Morris A."/>
            <person name="Nichols S."/>
            <person name="Richter D.J."/>
            <person name="Salamov A."/>
            <person name="Bork P."/>
            <person name="Lim W.A."/>
            <person name="Manning G."/>
            <person name="Miller W.T."/>
            <person name="McGinnis W."/>
            <person name="Shapiro H."/>
            <person name="Tjian R."/>
            <person name="Grigoriev I.V."/>
            <person name="Rokhsar D."/>
        </authorList>
    </citation>
    <scope>NUCLEOTIDE SEQUENCE [LARGE SCALE GENOMIC DNA]</scope>
    <source>
        <strain evidence="3">MX1 / ATCC 50154</strain>
    </source>
</reference>
<dbReference type="InParanoid" id="A9UR88"/>
<evidence type="ECO:0000313" key="2">
    <source>
        <dbReference type="EMBL" id="EDQ91882.1"/>
    </source>
</evidence>
<dbReference type="KEGG" id="mbr:MONBRDRAFT_23120"/>
<proteinExistence type="predicted"/>
<evidence type="ECO:0000256" key="1">
    <source>
        <dbReference type="SAM" id="SignalP"/>
    </source>
</evidence>
<keyword evidence="1" id="KW-0732">Signal</keyword>
<dbReference type="GeneID" id="5888366"/>
<dbReference type="RefSeq" id="XP_001743168.1">
    <property type="nucleotide sequence ID" value="XM_001743116.1"/>
</dbReference>